<dbReference type="Proteomes" id="UP000076128">
    <property type="component" value="Chromosome"/>
</dbReference>
<gene>
    <name evidence="7" type="ORF">AKL17_1684</name>
</gene>
<dbReference type="GO" id="GO:0009247">
    <property type="term" value="P:glycolipid biosynthetic process"/>
    <property type="evidence" value="ECO:0007669"/>
    <property type="project" value="UniProtKB-ARBA"/>
</dbReference>
<name>A0A159Z1S7_9RHOB</name>
<dbReference type="GO" id="GO:0005886">
    <property type="term" value="C:plasma membrane"/>
    <property type="evidence" value="ECO:0007669"/>
    <property type="project" value="UniProtKB-SubCell"/>
</dbReference>
<keyword evidence="3" id="KW-0997">Cell inner membrane</keyword>
<evidence type="ECO:0000313" key="7">
    <source>
        <dbReference type="EMBL" id="AMY68936.1"/>
    </source>
</evidence>
<keyword evidence="2" id="KW-1003">Cell membrane</keyword>
<comment type="subcellular location">
    <subcellularLocation>
        <location evidence="1">Cell inner membrane</location>
    </subcellularLocation>
</comment>
<dbReference type="EMBL" id="CP012661">
    <property type="protein sequence ID" value="AMY68936.1"/>
    <property type="molecule type" value="Genomic_DNA"/>
</dbReference>
<dbReference type="STRING" id="1335048.AKL17_1684"/>
<dbReference type="Pfam" id="PF03279">
    <property type="entry name" value="Lip_A_acyltrans"/>
    <property type="match status" value="1"/>
</dbReference>
<dbReference type="KEGG" id="daa:AKL17_1684"/>
<keyword evidence="5" id="KW-0472">Membrane</keyword>
<evidence type="ECO:0000256" key="3">
    <source>
        <dbReference type="ARBA" id="ARBA00022519"/>
    </source>
</evidence>
<evidence type="ECO:0000256" key="4">
    <source>
        <dbReference type="ARBA" id="ARBA00022679"/>
    </source>
</evidence>
<keyword evidence="4 7" id="KW-0808">Transferase</keyword>
<proteinExistence type="predicted"/>
<evidence type="ECO:0000256" key="6">
    <source>
        <dbReference type="ARBA" id="ARBA00023315"/>
    </source>
</evidence>
<evidence type="ECO:0000256" key="2">
    <source>
        <dbReference type="ARBA" id="ARBA00022475"/>
    </source>
</evidence>
<protein>
    <submittedName>
        <fullName evidence="7">Putative lipid A biosynthesis lauroyl acyltransferase</fullName>
    </submittedName>
</protein>
<sequence length="124" mass="13995">MARRRKSRAETAGDWLSDRAVRLLIGSALRLPYARRLALVGWAMRRVVAPLAGYRARALANLAHVFPNMSLAERRRIATAVAENVGRTLIENYSGTEFTTRMAQLPLQGRASPRWRRRGRPGSR</sequence>
<evidence type="ECO:0000256" key="1">
    <source>
        <dbReference type="ARBA" id="ARBA00004533"/>
    </source>
</evidence>
<evidence type="ECO:0000313" key="8">
    <source>
        <dbReference type="Proteomes" id="UP000076128"/>
    </source>
</evidence>
<organism evidence="7 8">
    <name type="scientific">Frigidibacter mobilis</name>
    <dbReference type="NCBI Taxonomy" id="1335048"/>
    <lineage>
        <taxon>Bacteria</taxon>
        <taxon>Pseudomonadati</taxon>
        <taxon>Pseudomonadota</taxon>
        <taxon>Alphaproteobacteria</taxon>
        <taxon>Rhodobacterales</taxon>
        <taxon>Paracoccaceae</taxon>
        <taxon>Frigidibacter</taxon>
    </lineage>
</organism>
<dbReference type="GO" id="GO:0016746">
    <property type="term" value="F:acyltransferase activity"/>
    <property type="evidence" value="ECO:0007669"/>
    <property type="project" value="UniProtKB-KW"/>
</dbReference>
<evidence type="ECO:0000256" key="5">
    <source>
        <dbReference type="ARBA" id="ARBA00023136"/>
    </source>
</evidence>
<accession>A0A159Z1S7</accession>
<dbReference type="InterPro" id="IPR004960">
    <property type="entry name" value="LipA_acyltrans"/>
</dbReference>
<keyword evidence="6 7" id="KW-0012">Acyltransferase</keyword>
<reference evidence="7 8" key="1">
    <citation type="submission" date="2015-09" db="EMBL/GenBank/DDBJ databases">
        <title>Complete genome sequence of Defluviimonas alba cai42t isolated from an oilfield in Xinjiang.</title>
        <authorList>
            <person name="Geng S."/>
            <person name="Pan X."/>
            <person name="Wu X."/>
        </authorList>
    </citation>
    <scope>NUCLEOTIDE SEQUENCE [LARGE SCALE GENOMIC DNA]</scope>
    <source>
        <strain evidence="8">cai42</strain>
    </source>
</reference>
<dbReference type="AlphaFoldDB" id="A0A159Z1S7"/>
<keyword evidence="8" id="KW-1185">Reference proteome</keyword>